<evidence type="ECO:0000256" key="7">
    <source>
        <dbReference type="SAM" id="Phobius"/>
    </source>
</evidence>
<dbReference type="EMBL" id="MNAD01001560">
    <property type="protein sequence ID" value="OJT04072.1"/>
    <property type="molecule type" value="Genomic_DNA"/>
</dbReference>
<keyword evidence="3 7" id="KW-0812">Transmembrane</keyword>
<proteinExistence type="predicted"/>
<dbReference type="PANTHER" id="PTHR33281:SF21">
    <property type="entry name" value="MEMBRANE PROTEIN"/>
    <property type="match status" value="1"/>
</dbReference>
<dbReference type="GO" id="GO:0016020">
    <property type="term" value="C:membrane"/>
    <property type="evidence" value="ECO:0007669"/>
    <property type="project" value="UniProtKB-SubCell"/>
</dbReference>
<evidence type="ECO:0000256" key="6">
    <source>
        <dbReference type="ARBA" id="ARBA00023136"/>
    </source>
</evidence>
<keyword evidence="2" id="KW-0813">Transport</keyword>
<dbReference type="GO" id="GO:0005254">
    <property type="term" value="F:chloride channel activity"/>
    <property type="evidence" value="ECO:0007669"/>
    <property type="project" value="InterPro"/>
</dbReference>
<dbReference type="OrthoDB" id="1368at2759"/>
<evidence type="ECO:0000313" key="8">
    <source>
        <dbReference type="EMBL" id="OJT04072.1"/>
    </source>
</evidence>
<dbReference type="STRING" id="154538.A0A1M2V8X4"/>
<keyword evidence="4 7" id="KW-1133">Transmembrane helix</keyword>
<sequence>MPAVSVLKTSTVTVKSSKGTKIITRQKLRKYSWLPDVLRVKGSIVPRIIGPVLTVTIFAAGAAYVWSKGYDVSLTNSVVPLLSVVVGLILVFRNGTSYDRYYEGRKDFGTMVSHIRNLTRLIWINVSTPPPDDAAKAKTPSANLTPTQLRRRKVEAIKLCLAFAYATKHYLRGEDGLDWEDYAGILPASAARLARGGYVPANKDYRYRDGGALTKSPSAYASYAATDFTSRRGSGENTGASTPGLEVDVERGRVRDTSADATKRIRVKRSKDRLKAAGKTAATPLMSSLQHTIDFSTDPDALSTPLPMVLAHELSRALFKFRRDGYLETVGPAGMNSMNTLLQGMLDMMTCMERVANTPIPRSYSIHLKQCVSLYLFVLPFVLVKELGWGMVPVVTVVAFTLMGIEGIADEIEMPFGLDKSDLPLERYCEDLKEEVEFMVEKLPEGGEGMYGYDDGEGDD</sequence>
<evidence type="ECO:0000256" key="2">
    <source>
        <dbReference type="ARBA" id="ARBA00022448"/>
    </source>
</evidence>
<comment type="caution">
    <text evidence="8">The sequence shown here is derived from an EMBL/GenBank/DDBJ whole genome shotgun (WGS) entry which is preliminary data.</text>
</comment>
<evidence type="ECO:0000313" key="9">
    <source>
        <dbReference type="Proteomes" id="UP000184267"/>
    </source>
</evidence>
<evidence type="ECO:0000256" key="5">
    <source>
        <dbReference type="ARBA" id="ARBA00023065"/>
    </source>
</evidence>
<dbReference type="Proteomes" id="UP000184267">
    <property type="component" value="Unassembled WGS sequence"/>
</dbReference>
<keyword evidence="5" id="KW-0406">Ion transport</keyword>
<dbReference type="InterPro" id="IPR044669">
    <property type="entry name" value="YneE/VCCN1/2-like"/>
</dbReference>
<keyword evidence="9" id="KW-1185">Reference proteome</keyword>
<evidence type="ECO:0000256" key="4">
    <source>
        <dbReference type="ARBA" id="ARBA00022989"/>
    </source>
</evidence>
<comment type="subcellular location">
    <subcellularLocation>
        <location evidence="1">Membrane</location>
        <topology evidence="1">Multi-pass membrane protein</topology>
    </subcellularLocation>
</comment>
<dbReference type="AlphaFoldDB" id="A0A1M2V8X4"/>
<keyword evidence="6 7" id="KW-0472">Membrane</keyword>
<dbReference type="PANTHER" id="PTHR33281">
    <property type="entry name" value="UPF0187 PROTEIN YNEE"/>
    <property type="match status" value="1"/>
</dbReference>
<protein>
    <submittedName>
        <fullName evidence="8">UPF0187 protein</fullName>
    </submittedName>
</protein>
<reference evidence="8 9" key="1">
    <citation type="submission" date="2016-10" db="EMBL/GenBank/DDBJ databases">
        <title>Genome sequence of the basidiomycete white-rot fungus Trametes pubescens.</title>
        <authorList>
            <person name="Makela M.R."/>
            <person name="Granchi Z."/>
            <person name="Peng M."/>
            <person name="De Vries R.P."/>
            <person name="Grigoriev I."/>
            <person name="Riley R."/>
            <person name="Hilden K."/>
        </authorList>
    </citation>
    <scope>NUCLEOTIDE SEQUENCE [LARGE SCALE GENOMIC DNA]</scope>
    <source>
        <strain evidence="8 9">FBCC735</strain>
    </source>
</reference>
<evidence type="ECO:0000256" key="1">
    <source>
        <dbReference type="ARBA" id="ARBA00004141"/>
    </source>
</evidence>
<dbReference type="Pfam" id="PF25539">
    <property type="entry name" value="Bestrophin_2"/>
    <property type="match status" value="2"/>
</dbReference>
<accession>A0A1M2V8X4</accession>
<feature type="transmembrane region" description="Helical" evidence="7">
    <location>
        <begin position="48"/>
        <end position="66"/>
    </location>
</feature>
<feature type="transmembrane region" description="Helical" evidence="7">
    <location>
        <begin position="72"/>
        <end position="92"/>
    </location>
</feature>
<organism evidence="8 9">
    <name type="scientific">Trametes pubescens</name>
    <name type="common">White-rot fungus</name>
    <dbReference type="NCBI Taxonomy" id="154538"/>
    <lineage>
        <taxon>Eukaryota</taxon>
        <taxon>Fungi</taxon>
        <taxon>Dikarya</taxon>
        <taxon>Basidiomycota</taxon>
        <taxon>Agaricomycotina</taxon>
        <taxon>Agaricomycetes</taxon>
        <taxon>Polyporales</taxon>
        <taxon>Polyporaceae</taxon>
        <taxon>Trametes</taxon>
    </lineage>
</organism>
<dbReference type="OMA" id="WTGRNCL"/>
<name>A0A1M2V8X4_TRAPU</name>
<gene>
    <name evidence="8" type="ORF">TRAPUB_5224</name>
</gene>
<evidence type="ECO:0000256" key="3">
    <source>
        <dbReference type="ARBA" id="ARBA00022692"/>
    </source>
</evidence>